<dbReference type="PANTHER" id="PTHR44051">
    <property type="entry name" value="GLUTATHIONE S-TRANSFERASE-RELATED"/>
    <property type="match status" value="1"/>
</dbReference>
<accession>A0ABS5QG23</accession>
<evidence type="ECO:0000259" key="1">
    <source>
        <dbReference type="PROSITE" id="PS50404"/>
    </source>
</evidence>
<dbReference type="PANTHER" id="PTHR44051:SF8">
    <property type="entry name" value="GLUTATHIONE S-TRANSFERASE GSTA"/>
    <property type="match status" value="1"/>
</dbReference>
<dbReference type="Gene3D" id="3.40.30.10">
    <property type="entry name" value="Glutaredoxin"/>
    <property type="match status" value="1"/>
</dbReference>
<dbReference type="SFLD" id="SFLDS00019">
    <property type="entry name" value="Glutathione_Transferase_(cytos"/>
    <property type="match status" value="1"/>
</dbReference>
<dbReference type="Gene3D" id="1.20.1050.10">
    <property type="match status" value="1"/>
</dbReference>
<evidence type="ECO:0000313" key="3">
    <source>
        <dbReference type="Proteomes" id="UP000766336"/>
    </source>
</evidence>
<reference evidence="2 3" key="1">
    <citation type="submission" date="2021-05" db="EMBL/GenBank/DDBJ databases">
        <title>Roseococcus sp. XZZS9, whole genome shotgun sequencing project.</title>
        <authorList>
            <person name="Zhao G."/>
            <person name="Shen L."/>
        </authorList>
    </citation>
    <scope>NUCLEOTIDE SEQUENCE [LARGE SCALE GENOMIC DNA]</scope>
    <source>
        <strain evidence="2 3">XZZS9</strain>
    </source>
</reference>
<dbReference type="CDD" id="cd03057">
    <property type="entry name" value="GST_N_Beta"/>
    <property type="match status" value="1"/>
</dbReference>
<protein>
    <submittedName>
        <fullName evidence="2">Glutathione S-transferase family protein</fullName>
    </submittedName>
</protein>
<feature type="domain" description="GST N-terminal" evidence="1">
    <location>
        <begin position="1"/>
        <end position="80"/>
    </location>
</feature>
<dbReference type="SUPFAM" id="SSF47616">
    <property type="entry name" value="GST C-terminal domain-like"/>
    <property type="match status" value="1"/>
</dbReference>
<dbReference type="EMBL" id="JAHCDA010000002">
    <property type="protein sequence ID" value="MBS7811488.1"/>
    <property type="molecule type" value="Genomic_DNA"/>
</dbReference>
<dbReference type="Proteomes" id="UP000766336">
    <property type="component" value="Unassembled WGS sequence"/>
</dbReference>
<sequence length="204" mass="21964">MILYVSTRSSSLAARLAFALSGLPGDVQEISLRQGEGRTPEYLALNPKGQVPALLLDDGQVITETPAVLLALGEMAPESGLIPGEQMARWRVMEWISWGSWQLARNFGPGFAPDRFGPAPAENEIRTQAVGRVEEALAFIDSRLEGNDWIVGDAVSAADLYIAMITVFAGFLGVIPPDALMDHRRRIFSLPVLADALAAEGFSA</sequence>
<keyword evidence="3" id="KW-1185">Reference proteome</keyword>
<dbReference type="Pfam" id="PF00043">
    <property type="entry name" value="GST_C"/>
    <property type="match status" value="1"/>
</dbReference>
<gene>
    <name evidence="2" type="ORF">KHU32_11110</name>
</gene>
<dbReference type="PROSITE" id="PS50404">
    <property type="entry name" value="GST_NTER"/>
    <property type="match status" value="1"/>
</dbReference>
<organism evidence="2 3">
    <name type="scientific">Roseococcus pinisoli</name>
    <dbReference type="NCBI Taxonomy" id="2835040"/>
    <lineage>
        <taxon>Bacteria</taxon>
        <taxon>Pseudomonadati</taxon>
        <taxon>Pseudomonadota</taxon>
        <taxon>Alphaproteobacteria</taxon>
        <taxon>Acetobacterales</taxon>
        <taxon>Roseomonadaceae</taxon>
        <taxon>Roseococcus</taxon>
    </lineage>
</organism>
<dbReference type="Pfam" id="PF13409">
    <property type="entry name" value="GST_N_2"/>
    <property type="match status" value="1"/>
</dbReference>
<name>A0ABS5QG23_9PROT</name>
<dbReference type="SUPFAM" id="SSF52833">
    <property type="entry name" value="Thioredoxin-like"/>
    <property type="match status" value="1"/>
</dbReference>
<dbReference type="SFLD" id="SFLDG00358">
    <property type="entry name" value="Main_(cytGST)"/>
    <property type="match status" value="1"/>
</dbReference>
<dbReference type="RefSeq" id="WP_213670161.1">
    <property type="nucleotide sequence ID" value="NZ_JAHCDA010000002.1"/>
</dbReference>
<dbReference type="InterPro" id="IPR040079">
    <property type="entry name" value="Glutathione_S-Trfase"/>
</dbReference>
<dbReference type="InterPro" id="IPR004046">
    <property type="entry name" value="GST_C"/>
</dbReference>
<comment type="caution">
    <text evidence="2">The sequence shown here is derived from an EMBL/GenBank/DDBJ whole genome shotgun (WGS) entry which is preliminary data.</text>
</comment>
<dbReference type="InterPro" id="IPR036282">
    <property type="entry name" value="Glutathione-S-Trfase_C_sf"/>
</dbReference>
<dbReference type="InterPro" id="IPR004045">
    <property type="entry name" value="Glutathione_S-Trfase_N"/>
</dbReference>
<dbReference type="InterPro" id="IPR036249">
    <property type="entry name" value="Thioredoxin-like_sf"/>
</dbReference>
<evidence type="ECO:0000313" key="2">
    <source>
        <dbReference type="EMBL" id="MBS7811488.1"/>
    </source>
</evidence>
<proteinExistence type="predicted"/>